<evidence type="ECO:0000313" key="1">
    <source>
        <dbReference type="EMBL" id="KAI3699212.1"/>
    </source>
</evidence>
<name>A0ACB8ZN31_CICIN</name>
<keyword evidence="2" id="KW-1185">Reference proteome</keyword>
<evidence type="ECO:0000313" key="2">
    <source>
        <dbReference type="Proteomes" id="UP001055811"/>
    </source>
</evidence>
<gene>
    <name evidence="1" type="ORF">L2E82_43342</name>
</gene>
<proteinExistence type="predicted"/>
<sequence length="167" mass="18093">MATEQETNVPSLPPYPQLIFEAIDALKQKEGSNKSSILNYIESTYGNLPSGGTNLLTENLKNLKESGELVLLRNNYMRPDPNSPLKRGRGRPSKPKDPATLEKDPAAQSGSEVKRGRGRPKKDPNAPPSAKKVKVPAASTPSSKTGSGRPRGRPRKVQPELTSVEVN</sequence>
<dbReference type="Proteomes" id="UP001055811">
    <property type="component" value="Linkage Group LG08"/>
</dbReference>
<reference evidence="2" key="1">
    <citation type="journal article" date="2022" name="Mol. Ecol. Resour.">
        <title>The genomes of chicory, endive, great burdock and yacon provide insights into Asteraceae palaeo-polyploidization history and plant inulin production.</title>
        <authorList>
            <person name="Fan W."/>
            <person name="Wang S."/>
            <person name="Wang H."/>
            <person name="Wang A."/>
            <person name="Jiang F."/>
            <person name="Liu H."/>
            <person name="Zhao H."/>
            <person name="Xu D."/>
            <person name="Zhang Y."/>
        </authorList>
    </citation>
    <scope>NUCLEOTIDE SEQUENCE [LARGE SCALE GENOMIC DNA]</scope>
    <source>
        <strain evidence="2">cv. Punajuju</strain>
    </source>
</reference>
<accession>A0ACB8ZN31</accession>
<dbReference type="EMBL" id="CM042016">
    <property type="protein sequence ID" value="KAI3699212.1"/>
    <property type="molecule type" value="Genomic_DNA"/>
</dbReference>
<comment type="caution">
    <text evidence="1">The sequence shown here is derived from an EMBL/GenBank/DDBJ whole genome shotgun (WGS) entry which is preliminary data.</text>
</comment>
<protein>
    <submittedName>
        <fullName evidence="1">Uncharacterized protein</fullName>
    </submittedName>
</protein>
<organism evidence="1 2">
    <name type="scientific">Cichorium intybus</name>
    <name type="common">Chicory</name>
    <dbReference type="NCBI Taxonomy" id="13427"/>
    <lineage>
        <taxon>Eukaryota</taxon>
        <taxon>Viridiplantae</taxon>
        <taxon>Streptophyta</taxon>
        <taxon>Embryophyta</taxon>
        <taxon>Tracheophyta</taxon>
        <taxon>Spermatophyta</taxon>
        <taxon>Magnoliopsida</taxon>
        <taxon>eudicotyledons</taxon>
        <taxon>Gunneridae</taxon>
        <taxon>Pentapetalae</taxon>
        <taxon>asterids</taxon>
        <taxon>campanulids</taxon>
        <taxon>Asterales</taxon>
        <taxon>Asteraceae</taxon>
        <taxon>Cichorioideae</taxon>
        <taxon>Cichorieae</taxon>
        <taxon>Cichoriinae</taxon>
        <taxon>Cichorium</taxon>
    </lineage>
</organism>
<reference evidence="1 2" key="2">
    <citation type="journal article" date="2022" name="Mol. Ecol. Resour.">
        <title>The genomes of chicory, endive, great burdock and yacon provide insights into Asteraceae paleo-polyploidization history and plant inulin production.</title>
        <authorList>
            <person name="Fan W."/>
            <person name="Wang S."/>
            <person name="Wang H."/>
            <person name="Wang A."/>
            <person name="Jiang F."/>
            <person name="Liu H."/>
            <person name="Zhao H."/>
            <person name="Xu D."/>
            <person name="Zhang Y."/>
        </authorList>
    </citation>
    <scope>NUCLEOTIDE SEQUENCE [LARGE SCALE GENOMIC DNA]</scope>
    <source>
        <strain evidence="2">cv. Punajuju</strain>
        <tissue evidence="1">Leaves</tissue>
    </source>
</reference>